<dbReference type="GO" id="GO:0005886">
    <property type="term" value="C:plasma membrane"/>
    <property type="evidence" value="ECO:0007669"/>
    <property type="project" value="UniProtKB-SubCell"/>
</dbReference>
<dbReference type="PANTHER" id="PTHR11785">
    <property type="entry name" value="AMINO ACID TRANSPORTER"/>
    <property type="match status" value="1"/>
</dbReference>
<feature type="transmembrane region" description="Helical" evidence="9">
    <location>
        <begin position="220"/>
        <end position="239"/>
    </location>
</feature>
<evidence type="ECO:0000256" key="8">
    <source>
        <dbReference type="SAM" id="MobiDB-lite"/>
    </source>
</evidence>
<name>A0A226DI67_FOLCA</name>
<comment type="caution">
    <text evidence="10">The sequence shown here is derived from an EMBL/GenBank/DDBJ whole genome shotgun (WGS) entry which is preliminary data.</text>
</comment>
<feature type="transmembrane region" description="Helical" evidence="9">
    <location>
        <begin position="35"/>
        <end position="57"/>
    </location>
</feature>
<evidence type="ECO:0000256" key="3">
    <source>
        <dbReference type="ARBA" id="ARBA00022448"/>
    </source>
</evidence>
<dbReference type="EMBL" id="LNIX01000020">
    <property type="protein sequence ID" value="OXA43886.1"/>
    <property type="molecule type" value="Genomic_DNA"/>
</dbReference>
<dbReference type="FunFam" id="1.20.1740.10:FF:000003">
    <property type="entry name" value="Y+L amino acid transporter 1 isoform X1"/>
    <property type="match status" value="1"/>
</dbReference>
<feature type="transmembrane region" description="Helical" evidence="9">
    <location>
        <begin position="434"/>
        <end position="453"/>
    </location>
</feature>
<proteinExistence type="inferred from homology"/>
<gene>
    <name evidence="10" type="ORF">Fcan01_21258</name>
</gene>
<evidence type="ECO:0000256" key="5">
    <source>
        <dbReference type="ARBA" id="ARBA00022692"/>
    </source>
</evidence>
<feature type="region of interest" description="Disordered" evidence="8">
    <location>
        <begin position="567"/>
        <end position="595"/>
    </location>
</feature>
<dbReference type="InterPro" id="IPR050598">
    <property type="entry name" value="AminoAcid_Transporter"/>
</dbReference>
<dbReference type="OrthoDB" id="10062876at2759"/>
<feature type="transmembrane region" description="Helical" evidence="9">
    <location>
        <begin position="181"/>
        <end position="200"/>
    </location>
</feature>
<feature type="transmembrane region" description="Helical" evidence="9">
    <location>
        <begin position="298"/>
        <end position="326"/>
    </location>
</feature>
<keyword evidence="4" id="KW-1003">Cell membrane</keyword>
<comment type="similarity">
    <text evidence="2">Belongs to the amino acid-polyamine-organocation (APC) superfamily. L-type amino acid transporter (LAT) (TC 2.A.3.8) family.</text>
</comment>
<protein>
    <submittedName>
        <fullName evidence="10">Y+L amino acid transporter 2</fullName>
    </submittedName>
</protein>
<feature type="transmembrane region" description="Helical" evidence="9">
    <location>
        <begin position="63"/>
        <end position="83"/>
    </location>
</feature>
<sequence>MVDTKQDTKYSEVPASEDKKEAVGLKPQMTLMNGITVIVGSIIGSGIFVAPTGVLVGTGSPNLALVVWTASGVFSLVGAYCYAELGCMISKSGADYAYIMVTFGPFLAFIRLWVECMIVRPCSQAIVALTFSTYILKPFFPDCTPPDESIRLLAAVVICFLTFVNCWNVKWATTIQDWFTYAKLLALFMIIGTGVVQLCYGKTEYFTWEGTEADPTKIALSFYSGLFAYNGWNYLNFIIEEMKDPVRDLPRAIGISCILVMVVYVFTNMAFFTTLSPSEILGSTAVAETFAQRLYGSYAWIIPVAVAMSTFGAVNGILLTSSRLFYAGAMEGQMPEVLTMIQTEKNTPAPAVLFVALLSLLYLTSSNIVVLINYVGFATWLSIGAAVCCIPILRWKQPDLPRPIKVNMFWPISYIICTIIITVVPMFADPITTGVGLLVILSAVPVYFLFIAWRNKPKCVQSIITYFTRIAQITFIVLPPFEKMRGDVGNIPLNDSFIMTPGLMCGDKRTPRNQPQRNRAGLWAKSPCCSGASHLSSPDELSNLVVSPGSTEAAKLISRGKLVLRMENVDQNKPRRIPSSSSSSSSNNNNDISFL</sequence>
<evidence type="ECO:0000256" key="9">
    <source>
        <dbReference type="SAM" id="Phobius"/>
    </source>
</evidence>
<dbReference type="Gene3D" id="1.20.1740.10">
    <property type="entry name" value="Amino acid/polyamine transporter I"/>
    <property type="match status" value="1"/>
</dbReference>
<reference evidence="10 11" key="1">
    <citation type="submission" date="2015-12" db="EMBL/GenBank/DDBJ databases">
        <title>The genome of Folsomia candida.</title>
        <authorList>
            <person name="Faddeeva A."/>
            <person name="Derks M.F."/>
            <person name="Anvar Y."/>
            <person name="Smit S."/>
            <person name="Van Straalen N."/>
            <person name="Roelofs D."/>
        </authorList>
    </citation>
    <scope>NUCLEOTIDE SEQUENCE [LARGE SCALE GENOMIC DNA]</scope>
    <source>
        <strain evidence="10 11">VU population</strain>
        <tissue evidence="10">Whole body</tissue>
    </source>
</reference>
<dbReference type="AlphaFoldDB" id="A0A226DI67"/>
<evidence type="ECO:0000256" key="1">
    <source>
        <dbReference type="ARBA" id="ARBA00004651"/>
    </source>
</evidence>
<dbReference type="OMA" id="ANWISLV"/>
<evidence type="ECO:0000256" key="6">
    <source>
        <dbReference type="ARBA" id="ARBA00022989"/>
    </source>
</evidence>
<dbReference type="InterPro" id="IPR002293">
    <property type="entry name" value="AA/rel_permease1"/>
</dbReference>
<evidence type="ECO:0000256" key="7">
    <source>
        <dbReference type="ARBA" id="ARBA00023136"/>
    </source>
</evidence>
<keyword evidence="5 9" id="KW-0812">Transmembrane</keyword>
<dbReference type="PANTHER" id="PTHR11785:SF531">
    <property type="entry name" value="LARGE NEUTRAL AMINO ACIDS TRANSPORTER SMALL SUBUNIT 1"/>
    <property type="match status" value="1"/>
</dbReference>
<keyword evidence="3" id="KW-0813">Transport</keyword>
<dbReference type="GO" id="GO:0015179">
    <property type="term" value="F:L-amino acid transmembrane transporter activity"/>
    <property type="evidence" value="ECO:0007669"/>
    <property type="project" value="TreeGrafter"/>
</dbReference>
<organism evidence="10 11">
    <name type="scientific">Folsomia candida</name>
    <name type="common">Springtail</name>
    <dbReference type="NCBI Taxonomy" id="158441"/>
    <lineage>
        <taxon>Eukaryota</taxon>
        <taxon>Metazoa</taxon>
        <taxon>Ecdysozoa</taxon>
        <taxon>Arthropoda</taxon>
        <taxon>Hexapoda</taxon>
        <taxon>Collembola</taxon>
        <taxon>Entomobryomorpha</taxon>
        <taxon>Isotomoidea</taxon>
        <taxon>Isotomidae</taxon>
        <taxon>Proisotominae</taxon>
        <taxon>Folsomia</taxon>
    </lineage>
</organism>
<dbReference type="Pfam" id="PF13520">
    <property type="entry name" value="AA_permease_2"/>
    <property type="match status" value="1"/>
</dbReference>
<evidence type="ECO:0000256" key="2">
    <source>
        <dbReference type="ARBA" id="ARBA00007040"/>
    </source>
</evidence>
<accession>A0A226DI67</accession>
<feature type="compositionally biased region" description="Low complexity" evidence="8">
    <location>
        <begin position="579"/>
        <end position="595"/>
    </location>
</feature>
<keyword evidence="6 9" id="KW-1133">Transmembrane helix</keyword>
<feature type="transmembrane region" description="Helical" evidence="9">
    <location>
        <begin position="95"/>
        <end position="114"/>
    </location>
</feature>
<keyword evidence="11" id="KW-1185">Reference proteome</keyword>
<comment type="subcellular location">
    <subcellularLocation>
        <location evidence="1">Cell membrane</location>
        <topology evidence="1">Multi-pass membrane protein</topology>
    </subcellularLocation>
</comment>
<evidence type="ECO:0000313" key="11">
    <source>
        <dbReference type="Proteomes" id="UP000198287"/>
    </source>
</evidence>
<feature type="transmembrane region" description="Helical" evidence="9">
    <location>
        <begin position="347"/>
        <end position="365"/>
    </location>
</feature>
<keyword evidence="7 9" id="KW-0472">Membrane</keyword>
<evidence type="ECO:0000313" key="10">
    <source>
        <dbReference type="EMBL" id="OXA43886.1"/>
    </source>
</evidence>
<evidence type="ECO:0000256" key="4">
    <source>
        <dbReference type="ARBA" id="ARBA00022475"/>
    </source>
</evidence>
<feature type="transmembrane region" description="Helical" evidence="9">
    <location>
        <begin position="407"/>
        <end position="428"/>
    </location>
</feature>
<feature type="transmembrane region" description="Helical" evidence="9">
    <location>
        <begin position="150"/>
        <end position="169"/>
    </location>
</feature>
<feature type="transmembrane region" description="Helical" evidence="9">
    <location>
        <begin position="371"/>
        <end position="395"/>
    </location>
</feature>
<feature type="transmembrane region" description="Helical" evidence="9">
    <location>
        <begin position="251"/>
        <end position="272"/>
    </location>
</feature>
<dbReference type="STRING" id="158441.A0A226DI67"/>
<dbReference type="Proteomes" id="UP000198287">
    <property type="component" value="Unassembled WGS sequence"/>
</dbReference>